<feature type="compositionally biased region" description="Low complexity" evidence="1">
    <location>
        <begin position="247"/>
        <end position="261"/>
    </location>
</feature>
<evidence type="ECO:0000256" key="1">
    <source>
        <dbReference type="SAM" id="MobiDB-lite"/>
    </source>
</evidence>
<feature type="region of interest" description="Disordered" evidence="1">
    <location>
        <begin position="235"/>
        <end position="262"/>
    </location>
</feature>
<feature type="compositionally biased region" description="Polar residues" evidence="1">
    <location>
        <begin position="322"/>
        <end position="343"/>
    </location>
</feature>
<sequence>MAEQQQRFQRSARSFAWSPSPSVELVVEQQHLATASPSASSSQPLLITTHDDSGVPSIADVPGEQEAIDLPVEHPRQDPAIRYAISQTLIGEYMDKYPQRADKTGFSRRSKVRYVWAHPFTNMVLWSLVDPTTYGKPHETKPKCAYIMAVEPCVSYSSEGEGRPKKSGFIITTASTKMKLVPANGRHELWISALEFILSGKQTIPGLMSIQTNYHELGPNYTQVETLAPINVSASTLQPPQRSEMRPTPTSIQPSQPPDSQVTARLLQIRPLADTGSIRPDYNSNHGILFAPQPRSFRAVHPSNYQWPGTSSSEPFPGDTRGQASSSSTQEGSVVVQQASWSFADSRDPPSRNRDGRMCHDEHRLPLELQDQEERPHFEQPYLRLVSETDLTWQQSSEEEWPHSVPSPPPRSDDETGTISSGYTTTDSAGPVQSFAQDR</sequence>
<feature type="region of interest" description="Disordered" evidence="1">
    <location>
        <begin position="32"/>
        <end position="60"/>
    </location>
</feature>
<feature type="compositionally biased region" description="Low complexity" evidence="1">
    <location>
        <begin position="33"/>
        <end position="42"/>
    </location>
</feature>
<feature type="compositionally biased region" description="Polar residues" evidence="1">
    <location>
        <begin position="303"/>
        <end position="314"/>
    </location>
</feature>
<dbReference type="PANTHER" id="PTHR28190:SF1">
    <property type="entry name" value="NUCLEAR MIGRATION PROTEIN NUM1"/>
    <property type="match status" value="1"/>
</dbReference>
<dbReference type="Proteomes" id="UP001556367">
    <property type="component" value="Unassembled WGS sequence"/>
</dbReference>
<feature type="compositionally biased region" description="Low complexity" evidence="1">
    <location>
        <begin position="1"/>
        <end position="16"/>
    </location>
</feature>
<feature type="domain" description="Pleckstrin homology" evidence="2">
    <location>
        <begin position="82"/>
        <end position="198"/>
    </location>
</feature>
<dbReference type="InterPro" id="IPR053005">
    <property type="entry name" value="Nuclear_Pos-Cytoskel_Interact"/>
</dbReference>
<comment type="caution">
    <text evidence="3">The sequence shown here is derived from an EMBL/GenBank/DDBJ whole genome shotgun (WGS) entry which is preliminary data.</text>
</comment>
<feature type="compositionally biased region" description="Polar residues" evidence="1">
    <location>
        <begin position="417"/>
        <end position="428"/>
    </location>
</feature>
<name>A0ABR3JNU3_9AGAR</name>
<dbReference type="PANTHER" id="PTHR28190">
    <property type="entry name" value="NUCLEAR MIGRATION PROTEIN NUM1"/>
    <property type="match status" value="1"/>
</dbReference>
<organism evidence="3 4">
    <name type="scientific">Hohenbuehelia grisea</name>
    <dbReference type="NCBI Taxonomy" id="104357"/>
    <lineage>
        <taxon>Eukaryota</taxon>
        <taxon>Fungi</taxon>
        <taxon>Dikarya</taxon>
        <taxon>Basidiomycota</taxon>
        <taxon>Agaricomycotina</taxon>
        <taxon>Agaricomycetes</taxon>
        <taxon>Agaricomycetidae</taxon>
        <taxon>Agaricales</taxon>
        <taxon>Pleurotineae</taxon>
        <taxon>Pleurotaceae</taxon>
        <taxon>Hohenbuehelia</taxon>
    </lineage>
</organism>
<feature type="region of interest" description="Disordered" evidence="1">
    <location>
        <begin position="389"/>
        <end position="439"/>
    </location>
</feature>
<feature type="region of interest" description="Disordered" evidence="1">
    <location>
        <begin position="300"/>
        <end position="359"/>
    </location>
</feature>
<evidence type="ECO:0000313" key="4">
    <source>
        <dbReference type="Proteomes" id="UP001556367"/>
    </source>
</evidence>
<protein>
    <recommendedName>
        <fullName evidence="2">Pleckstrin homology domain-containing protein</fullName>
    </recommendedName>
</protein>
<proteinExistence type="predicted"/>
<gene>
    <name evidence="3" type="ORF">HGRIS_003143</name>
</gene>
<evidence type="ECO:0000313" key="3">
    <source>
        <dbReference type="EMBL" id="KAL0957043.1"/>
    </source>
</evidence>
<feature type="region of interest" description="Disordered" evidence="1">
    <location>
        <begin position="1"/>
        <end position="20"/>
    </location>
</feature>
<keyword evidence="4" id="KW-1185">Reference proteome</keyword>
<evidence type="ECO:0000259" key="2">
    <source>
        <dbReference type="Pfam" id="PF12814"/>
    </source>
</evidence>
<dbReference type="Pfam" id="PF12814">
    <property type="entry name" value="Mcp5_PH"/>
    <property type="match status" value="1"/>
</dbReference>
<dbReference type="EMBL" id="JASNQZ010000006">
    <property type="protein sequence ID" value="KAL0957043.1"/>
    <property type="molecule type" value="Genomic_DNA"/>
</dbReference>
<accession>A0ABR3JNU3</accession>
<dbReference type="InterPro" id="IPR024774">
    <property type="entry name" value="PH_dom-Mcp5-type"/>
</dbReference>
<reference evidence="4" key="1">
    <citation type="submission" date="2024-06" db="EMBL/GenBank/DDBJ databases">
        <title>Multi-omics analyses provide insights into the biosynthesis of the anticancer antibiotic pleurotin in Hohenbuehelia grisea.</title>
        <authorList>
            <person name="Weaver J.A."/>
            <person name="Alberti F."/>
        </authorList>
    </citation>
    <scope>NUCLEOTIDE SEQUENCE [LARGE SCALE GENOMIC DNA]</scope>
    <source>
        <strain evidence="4">T-177</strain>
    </source>
</reference>
<feature type="compositionally biased region" description="Basic and acidic residues" evidence="1">
    <location>
        <begin position="345"/>
        <end position="359"/>
    </location>
</feature>